<dbReference type="InterPro" id="IPR025665">
    <property type="entry name" value="Beta-barrel_OMP_2"/>
</dbReference>
<dbReference type="EMBL" id="RPFJ01000004">
    <property type="protein sequence ID" value="RPD99142.1"/>
    <property type="molecule type" value="Genomic_DNA"/>
</dbReference>
<name>A0A3N4NRX7_9FLAO</name>
<dbReference type="Proteomes" id="UP000270856">
    <property type="component" value="Unassembled WGS sequence"/>
</dbReference>
<organism evidence="2 3">
    <name type="scientific">Aureibaculum marinum</name>
    <dbReference type="NCBI Taxonomy" id="2487930"/>
    <lineage>
        <taxon>Bacteria</taxon>
        <taxon>Pseudomonadati</taxon>
        <taxon>Bacteroidota</taxon>
        <taxon>Flavobacteriia</taxon>
        <taxon>Flavobacteriales</taxon>
        <taxon>Flavobacteriaceae</taxon>
        <taxon>Aureibaculum</taxon>
    </lineage>
</organism>
<keyword evidence="3" id="KW-1185">Reference proteome</keyword>
<protein>
    <submittedName>
        <fullName evidence="2">PorT family protein</fullName>
    </submittedName>
</protein>
<sequence length="184" mass="20357">MKKIIAVIIIVILAGVNVNAQEIKFGAKIGLNYASIVGDNTEQIDPVTSFNVGVLTEIPISEKFSFQPELMYFGQGYNYNDNTISLNYLSIPVIGKYYLIKGLNLEAGPQIGFLLYAKNDKASTKDLYNSVDFGINFGVGYKLDNGINFGARYIYGLTNINNVEGIVDKNKNVGFQLSIGYFFF</sequence>
<dbReference type="Pfam" id="PF13568">
    <property type="entry name" value="OMP_b-brl_2"/>
    <property type="match status" value="1"/>
</dbReference>
<evidence type="ECO:0000313" key="2">
    <source>
        <dbReference type="EMBL" id="RPD99142.1"/>
    </source>
</evidence>
<comment type="caution">
    <text evidence="2">The sequence shown here is derived from an EMBL/GenBank/DDBJ whole genome shotgun (WGS) entry which is preliminary data.</text>
</comment>
<dbReference type="AlphaFoldDB" id="A0A3N4NRX7"/>
<evidence type="ECO:0000313" key="3">
    <source>
        <dbReference type="Proteomes" id="UP000270856"/>
    </source>
</evidence>
<gene>
    <name evidence="2" type="ORF">EGM88_03895</name>
</gene>
<accession>A0A3N4NRX7</accession>
<proteinExistence type="predicted"/>
<evidence type="ECO:0000259" key="1">
    <source>
        <dbReference type="Pfam" id="PF13568"/>
    </source>
</evidence>
<dbReference type="OrthoDB" id="947434at2"/>
<reference evidence="2 3" key="1">
    <citation type="submission" date="2018-11" db="EMBL/GenBank/DDBJ databases">
        <title>Aureibaculum marinum gen. nov., sp. nov., a member of the family Flavobacteriaceae isolated from the Bohai Sea.</title>
        <authorList>
            <person name="Ji X."/>
        </authorList>
    </citation>
    <scope>NUCLEOTIDE SEQUENCE [LARGE SCALE GENOMIC DNA]</scope>
    <source>
        <strain evidence="2 3">BH-SD17</strain>
    </source>
</reference>
<dbReference type="RefSeq" id="WP_123896668.1">
    <property type="nucleotide sequence ID" value="NZ_RPFJ01000004.1"/>
</dbReference>
<feature type="domain" description="Outer membrane protein beta-barrel" evidence="1">
    <location>
        <begin position="20"/>
        <end position="160"/>
    </location>
</feature>